<dbReference type="GO" id="GO:0009089">
    <property type="term" value="P:lysine biosynthetic process via diaminopimelate"/>
    <property type="evidence" value="ECO:0007669"/>
    <property type="project" value="TreeGrafter"/>
</dbReference>
<evidence type="ECO:0000256" key="2">
    <source>
        <dbReference type="ARBA" id="ARBA00022898"/>
    </source>
</evidence>
<dbReference type="Proteomes" id="UP000281094">
    <property type="component" value="Unassembled WGS sequence"/>
</dbReference>
<keyword evidence="2" id="KW-0663">Pyridoxal phosphate</keyword>
<dbReference type="GO" id="GO:0008836">
    <property type="term" value="F:diaminopimelate decarboxylase activity"/>
    <property type="evidence" value="ECO:0007669"/>
    <property type="project" value="TreeGrafter"/>
</dbReference>
<organism evidence="3 4">
    <name type="scientific">Notoacmeibacter ruber</name>
    <dbReference type="NCBI Taxonomy" id="2670375"/>
    <lineage>
        <taxon>Bacteria</taxon>
        <taxon>Pseudomonadati</taxon>
        <taxon>Pseudomonadota</taxon>
        <taxon>Alphaproteobacteria</taxon>
        <taxon>Hyphomicrobiales</taxon>
        <taxon>Notoacmeibacteraceae</taxon>
        <taxon>Notoacmeibacter</taxon>
    </lineage>
</organism>
<dbReference type="Gene3D" id="3.20.20.10">
    <property type="entry name" value="Alanine racemase"/>
    <property type="match status" value="1"/>
</dbReference>
<accession>A0A3L7JD63</accession>
<comment type="caution">
    <text evidence="3">The sequence shown here is derived from an EMBL/GenBank/DDBJ whole genome shotgun (WGS) entry which is preliminary data.</text>
</comment>
<dbReference type="EMBL" id="RCWN01000001">
    <property type="protein sequence ID" value="RLQ88613.1"/>
    <property type="molecule type" value="Genomic_DNA"/>
</dbReference>
<reference evidence="3 4" key="1">
    <citation type="submission" date="2018-10" db="EMBL/GenBank/DDBJ databases">
        <title>Notoacmeibacter sp. M2BS9Y-3-1, whole genome shotgun sequence.</title>
        <authorList>
            <person name="Tuo L."/>
        </authorList>
    </citation>
    <scope>NUCLEOTIDE SEQUENCE [LARGE SCALE GENOMIC DNA]</scope>
    <source>
        <strain evidence="3 4">M2BS9Y-3-1</strain>
    </source>
</reference>
<comment type="cofactor">
    <cofactor evidence="1">
        <name>pyridoxal 5'-phosphate</name>
        <dbReference type="ChEBI" id="CHEBI:597326"/>
    </cofactor>
</comment>
<dbReference type="Gene3D" id="2.40.37.10">
    <property type="entry name" value="Lyase, Ornithine Decarboxylase, Chain A, domain 1"/>
    <property type="match status" value="1"/>
</dbReference>
<keyword evidence="4" id="KW-1185">Reference proteome</keyword>
<protein>
    <submittedName>
        <fullName evidence="3">Carboxynorspermidine decarboxylase</fullName>
    </submittedName>
</protein>
<dbReference type="InterPro" id="IPR009006">
    <property type="entry name" value="Ala_racemase/Decarboxylase_C"/>
</dbReference>
<dbReference type="AlphaFoldDB" id="A0A3L7JD63"/>
<proteinExistence type="predicted"/>
<dbReference type="SUPFAM" id="SSF51419">
    <property type="entry name" value="PLP-binding barrel"/>
    <property type="match status" value="1"/>
</dbReference>
<sequence length="448" mass="48663">MIRGPMQRGRALRPPLRFRLRKPRPIAAQPEMTTPRGSEGEAQMRALPQGNFHRFDPVAVPSPCLVLDTARLEENGRRLARLRDEADCKVLLALKAFAIPACAPILDRYLDGTAASGLWEAKLGREAFGGEVHTYAPGLKPADLPDMVANTDALIFNSLSQYERFAPLLAETEGAGNLHLGLRINPRHQEVENALYDPAGPWSRLGIDGRALSPDDLEPFSFLHIHALCDHGFDAFARMVAAVEKRLGHLFPAIEEINLGGGVLWTDDSFPLDDAIAFLKDFQRRTGLHVTLEPGTAVALHAGAMVAEVLDFMTAQQGVGAPVIITDLSATCHLPDALEAPFTPDCLGAESLPRTLRPSEVNDPNIARVGGPTCLAGDTIGTYRFDALPSIGDRLVFADLGYYTTVKSTTFNGTPLPSIVLWDSGSGSLEPVADFSWDMFAERLGWRS</sequence>
<name>A0A3L7JD63_9HYPH</name>
<dbReference type="SUPFAM" id="SSF50621">
    <property type="entry name" value="Alanine racemase C-terminal domain-like"/>
    <property type="match status" value="1"/>
</dbReference>
<dbReference type="PANTHER" id="PTHR43727:SF1">
    <property type="entry name" value="CARBOXYNORSPERMIDINE_CARBOXYSPERMIDINE DECARBOXYLASE"/>
    <property type="match status" value="1"/>
</dbReference>
<dbReference type="InterPro" id="IPR029066">
    <property type="entry name" value="PLP-binding_barrel"/>
</dbReference>
<evidence type="ECO:0000256" key="1">
    <source>
        <dbReference type="ARBA" id="ARBA00001933"/>
    </source>
</evidence>
<gene>
    <name evidence="3" type="ORF">D8780_10725</name>
</gene>
<evidence type="ECO:0000313" key="4">
    <source>
        <dbReference type="Proteomes" id="UP000281094"/>
    </source>
</evidence>
<evidence type="ECO:0000313" key="3">
    <source>
        <dbReference type="EMBL" id="RLQ88613.1"/>
    </source>
</evidence>
<dbReference type="PANTHER" id="PTHR43727">
    <property type="entry name" value="DIAMINOPIMELATE DECARBOXYLASE"/>
    <property type="match status" value="1"/>
</dbReference>